<organism evidence="2">
    <name type="scientific">Schistosoma haematobium</name>
    <name type="common">Blood fluke</name>
    <dbReference type="NCBI Taxonomy" id="6185"/>
    <lineage>
        <taxon>Eukaryota</taxon>
        <taxon>Metazoa</taxon>
        <taxon>Spiralia</taxon>
        <taxon>Lophotrochozoa</taxon>
        <taxon>Platyhelminthes</taxon>
        <taxon>Trematoda</taxon>
        <taxon>Digenea</taxon>
        <taxon>Strigeidida</taxon>
        <taxon>Schistosomatoidea</taxon>
        <taxon>Schistosomatidae</taxon>
        <taxon>Schistosoma</taxon>
    </lineage>
</organism>
<protein>
    <submittedName>
        <fullName evidence="2">Uncharacterized protein</fullName>
    </submittedName>
</protein>
<evidence type="ECO:0000313" key="2">
    <source>
        <dbReference type="EMBL" id="KGB40235.1"/>
    </source>
</evidence>
<dbReference type="EMBL" id="KL251406">
    <property type="protein sequence ID" value="KGB40235.1"/>
    <property type="molecule type" value="Genomic_DNA"/>
</dbReference>
<feature type="coiled-coil region" evidence="1">
    <location>
        <begin position="71"/>
        <end position="133"/>
    </location>
</feature>
<name>A0A094ZZ66_SCHHA</name>
<reference evidence="2" key="1">
    <citation type="journal article" date="2012" name="Nat. Genet.">
        <title>Whole-genome sequence of Schistosoma haematobium.</title>
        <authorList>
            <person name="Young N.D."/>
            <person name="Jex A.R."/>
            <person name="Li B."/>
            <person name="Liu S."/>
            <person name="Yang L."/>
            <person name="Xiong Z."/>
            <person name="Li Y."/>
            <person name="Cantacessi C."/>
            <person name="Hall R.S."/>
            <person name="Xu X."/>
            <person name="Chen F."/>
            <person name="Wu X."/>
            <person name="Zerlotini A."/>
            <person name="Oliveira G."/>
            <person name="Hofmann A."/>
            <person name="Zhang G."/>
            <person name="Fang X."/>
            <person name="Kang Y."/>
            <person name="Campbell B.E."/>
            <person name="Loukas A."/>
            <person name="Ranganathan S."/>
            <person name="Rollinson D."/>
            <person name="Rinaldi G."/>
            <person name="Brindley P.J."/>
            <person name="Yang H."/>
            <person name="Wang J."/>
            <person name="Wang J."/>
            <person name="Gasser R.B."/>
        </authorList>
    </citation>
    <scope>NUCLEOTIDE SEQUENCE [LARGE SCALE GENOMIC DNA]</scope>
</reference>
<keyword evidence="1" id="KW-0175">Coiled coil</keyword>
<accession>A0A094ZZ66</accession>
<evidence type="ECO:0000256" key="1">
    <source>
        <dbReference type="SAM" id="Coils"/>
    </source>
</evidence>
<dbReference type="STRING" id="6185.A0A094ZZ66"/>
<proteinExistence type="predicted"/>
<sequence length="248" mass="28940">MKHAEETKDISLQETANLKILLNNLKTELIDEKEKASQVSALSDRFKSEVADLRCNLSKTREHLLEVEESLKVKNDAVLSLQSTNKQLEDKLSLTETSYKLKEKEVCRLVSQIIELESENKRSSDKINELENLAKSSSHIQLDLEHHLETLRIQLNEMESGWLSTRAQLAETRQQLIKTEELLHDTRLRLLRANYEKAEVLERLTLTEPKNGRSKQYIFLKFHFMCSTFSMNTLTSSYECNFLRIWIK</sequence>
<dbReference type="AlphaFoldDB" id="A0A094ZZ66"/>
<gene>
    <name evidence="2" type="ORF">MS3_08698</name>
</gene>